<organism evidence="1">
    <name type="scientific">viral metagenome</name>
    <dbReference type="NCBI Taxonomy" id="1070528"/>
    <lineage>
        <taxon>unclassified sequences</taxon>
        <taxon>metagenomes</taxon>
        <taxon>organismal metagenomes</taxon>
    </lineage>
</organism>
<proteinExistence type="predicted"/>
<name>A0A6C0F9U9_9ZZZZ</name>
<protein>
    <submittedName>
        <fullName evidence="1">Uncharacterized protein</fullName>
    </submittedName>
</protein>
<reference evidence="1" key="1">
    <citation type="journal article" date="2020" name="Nature">
        <title>Giant virus diversity and host interactions through global metagenomics.</title>
        <authorList>
            <person name="Schulz F."/>
            <person name="Roux S."/>
            <person name="Paez-Espino D."/>
            <person name="Jungbluth S."/>
            <person name="Walsh D.A."/>
            <person name="Denef V.J."/>
            <person name="McMahon K.D."/>
            <person name="Konstantinidis K.T."/>
            <person name="Eloe-Fadrosh E.A."/>
            <person name="Kyrpides N.C."/>
            <person name="Woyke T."/>
        </authorList>
    </citation>
    <scope>NUCLEOTIDE SEQUENCE</scope>
    <source>
        <strain evidence="1">GVMAG-S-ERX555967-131</strain>
    </source>
</reference>
<dbReference type="AlphaFoldDB" id="A0A6C0F9U9"/>
<sequence>MFQFTLGVIVGIYFATYYDCKPMIEKIADIIGEPPKKM</sequence>
<dbReference type="EMBL" id="MN738794">
    <property type="protein sequence ID" value="QHT37373.1"/>
    <property type="molecule type" value="Genomic_DNA"/>
</dbReference>
<accession>A0A6C0F9U9</accession>
<evidence type="ECO:0000313" key="1">
    <source>
        <dbReference type="EMBL" id="QHT37373.1"/>
    </source>
</evidence>